<evidence type="ECO:0000313" key="6">
    <source>
        <dbReference type="Proteomes" id="UP001065174"/>
    </source>
</evidence>
<name>A0ABY6CNE4_9BACT</name>
<evidence type="ECO:0000259" key="2">
    <source>
        <dbReference type="Pfam" id="PF07583"/>
    </source>
</evidence>
<proteinExistence type="predicted"/>
<dbReference type="RefSeq" id="WP_262309469.1">
    <property type="nucleotide sequence ID" value="NZ_CP106679.1"/>
</dbReference>
<reference evidence="5" key="1">
    <citation type="submission" date="2022-09" db="EMBL/GenBank/DDBJ databases">
        <title>Comparative genomics and taxonomic characterization of three novel marine species of genus Reichenbachiella exhibiting antioxidant and polysaccharide degradation activities.</title>
        <authorList>
            <person name="Muhammad N."/>
            <person name="Lee Y.-J."/>
            <person name="Ko J."/>
            <person name="Kim S.-G."/>
        </authorList>
    </citation>
    <scope>NUCLEOTIDE SEQUENCE</scope>
    <source>
        <strain evidence="5">BKB1-1</strain>
    </source>
</reference>
<dbReference type="InterPro" id="IPR011429">
    <property type="entry name" value="Cyt_c_Planctomycete-type"/>
</dbReference>
<dbReference type="InterPro" id="IPR036909">
    <property type="entry name" value="Cyt_c-like_dom_sf"/>
</dbReference>
<keyword evidence="6" id="KW-1185">Reference proteome</keyword>
<feature type="signal peptide" evidence="1">
    <location>
        <begin position="1"/>
        <end position="18"/>
    </location>
</feature>
<accession>A0ABY6CNE4</accession>
<dbReference type="EMBL" id="CP106679">
    <property type="protein sequence ID" value="UXP32032.1"/>
    <property type="molecule type" value="Genomic_DNA"/>
</dbReference>
<evidence type="ECO:0000259" key="4">
    <source>
        <dbReference type="Pfam" id="PF07635"/>
    </source>
</evidence>
<dbReference type="InterPro" id="IPR013320">
    <property type="entry name" value="ConA-like_dom_sf"/>
</dbReference>
<evidence type="ECO:0000259" key="3">
    <source>
        <dbReference type="Pfam" id="PF07587"/>
    </source>
</evidence>
<dbReference type="PANTHER" id="PTHR35889:SF3">
    <property type="entry name" value="F-BOX DOMAIN-CONTAINING PROTEIN"/>
    <property type="match status" value="1"/>
</dbReference>
<dbReference type="Proteomes" id="UP001065174">
    <property type="component" value="Chromosome"/>
</dbReference>
<dbReference type="PANTHER" id="PTHR35889">
    <property type="entry name" value="CYCLOINULO-OLIGOSACCHARIDE FRUCTANOTRANSFERASE-RELATED"/>
    <property type="match status" value="1"/>
</dbReference>
<gene>
    <name evidence="5" type="ORF">N6H18_16945</name>
</gene>
<keyword evidence="1" id="KW-0732">Signal</keyword>
<dbReference type="Pfam" id="PF07635">
    <property type="entry name" value="PSCyt1"/>
    <property type="match status" value="1"/>
</dbReference>
<evidence type="ECO:0000256" key="1">
    <source>
        <dbReference type="SAM" id="SignalP"/>
    </source>
</evidence>
<feature type="domain" description="DUF1553" evidence="3">
    <location>
        <begin position="768"/>
        <end position="1019"/>
    </location>
</feature>
<evidence type="ECO:0000313" key="5">
    <source>
        <dbReference type="EMBL" id="UXP32032.1"/>
    </source>
</evidence>
<dbReference type="Pfam" id="PF07587">
    <property type="entry name" value="PSD1"/>
    <property type="match status" value="1"/>
</dbReference>
<dbReference type="SUPFAM" id="SSF49899">
    <property type="entry name" value="Concanavalin A-like lectins/glucanases"/>
    <property type="match status" value="1"/>
</dbReference>
<feature type="chain" id="PRO_5047351407" evidence="1">
    <location>
        <begin position="19"/>
        <end position="1075"/>
    </location>
</feature>
<dbReference type="Pfam" id="PF13385">
    <property type="entry name" value="Laminin_G_3"/>
    <property type="match status" value="1"/>
</dbReference>
<feature type="domain" description="Cytochrome C Planctomycete-type" evidence="4">
    <location>
        <begin position="50"/>
        <end position="110"/>
    </location>
</feature>
<dbReference type="Pfam" id="PF07583">
    <property type="entry name" value="PSCyt2"/>
    <property type="match status" value="1"/>
</dbReference>
<sequence>MIRRWMAMIALVCSYACAPDLPEEVKVQLNQLPAELDFNVHVKPILSDKCFACHGPDKAKQQAGLRLDLAEAAYNELPESPGKYAIVPGDLSSSEVFQRIITDDHEYIMPTPKSNLKLSAREKAILVKWIDDGAEYKDHWAFLPPQKPAIPEVSADAPINNSIDQFVQAELQRKNLSPAPTADKETLLRRLSLDLTGLPPTVAEIDAFLADHSPNAYEQQVDRLLASAHYGERMAADWLDLARYADTHGYTVDRYRNMSPWRDWVIESFNDNLPYDQFLTWQLAGDLLPNPTREQILATGFNRLHPQNMEGGIVNEEFRVEYVADRTSVLGQGVMAMTLACARCHDHKYDPISQKNFFELYSFFNSINESGQISWDEKDMPVPTLMLTTEQQQEVLDYIDRELTTQSQRLTKIEKSTETDFQKWLDAKAYQKLDLTANRHLVAHFDLNGQLKNKAGSGMGKMDRKFSKGETANFVPGHSGQGLLLDGDAWLDMYPQGIYSRSDRFSISLWVKFPEDLKEGVIFHKNIGSRLHNFKGYQLYFTEGKLQVMLAHTWPDNAISKWTKQEVKRNEWMHLTMTYDGSSTADGLQLYIDGASQYMEVEIDNLYKDIIYSDSRTAKATNDQEPGIKVGARWRGQGVGNTTVDDIMIFDECLSFIEVLALAQPTTAQQFLAQNPTQLSSEDKKHLHKYYLQYLSKDYQQTRSVIAQLQQQKTDSMQRVQEVMVMKEMNEPRQSYLLERGLYDAHGEKVYPNTPEAILPMADTLPKNRLGLAQWITSPQNPLTARVAVNRYWQMFLGSGIVKTTEDFGNQGSLPTHPELLDWMAVTFVESGWDVKALVRQIVLSKTYMQSSMASQELKEIDPDNSWLARGPQARLSGEMLRDNALKASGILYDKIGGESVYPYQPDDLWSMNSAIYQQDTGRNLYRRSLYTIWKRTVPHPTLSTFDQPDRNECTVRRQKTNTPLQALVLLNDPTYVEAARIIGEKITQYDSTQEGIRWAFRSLTGRKPSDQELALLLDMSENEYEIIQENPKMATGWLHEGQHRIATDLNPQRVAANTLVASTIINSDASITKR</sequence>
<dbReference type="InterPro" id="IPR011444">
    <property type="entry name" value="DUF1549"/>
</dbReference>
<feature type="domain" description="DUF1549" evidence="2">
    <location>
        <begin position="163"/>
        <end position="368"/>
    </location>
</feature>
<protein>
    <submittedName>
        <fullName evidence="5">DUF1553 domain-containing protein</fullName>
    </submittedName>
</protein>
<organism evidence="5 6">
    <name type="scientific">Reichenbachiella agarivorans</name>
    <dbReference type="NCBI Taxonomy" id="2979464"/>
    <lineage>
        <taxon>Bacteria</taxon>
        <taxon>Pseudomonadati</taxon>
        <taxon>Bacteroidota</taxon>
        <taxon>Cytophagia</taxon>
        <taxon>Cytophagales</taxon>
        <taxon>Reichenbachiellaceae</taxon>
        <taxon>Reichenbachiella</taxon>
    </lineage>
</organism>
<dbReference type="SUPFAM" id="SSF46626">
    <property type="entry name" value="Cytochrome c"/>
    <property type="match status" value="1"/>
</dbReference>
<dbReference type="Gene3D" id="2.60.120.200">
    <property type="match status" value="1"/>
</dbReference>
<dbReference type="InterPro" id="IPR022655">
    <property type="entry name" value="DUF1553"/>
</dbReference>